<dbReference type="EMBL" id="BARW01023359">
    <property type="protein sequence ID" value="GAI94795.1"/>
    <property type="molecule type" value="Genomic_DNA"/>
</dbReference>
<feature type="non-terminal residue" evidence="1">
    <location>
        <position position="33"/>
    </location>
</feature>
<proteinExistence type="predicted"/>
<protein>
    <submittedName>
        <fullName evidence="1">Uncharacterized protein</fullName>
    </submittedName>
</protein>
<name>X1U4N5_9ZZZZ</name>
<dbReference type="AlphaFoldDB" id="X1U4N5"/>
<organism evidence="1">
    <name type="scientific">marine sediment metagenome</name>
    <dbReference type="NCBI Taxonomy" id="412755"/>
    <lineage>
        <taxon>unclassified sequences</taxon>
        <taxon>metagenomes</taxon>
        <taxon>ecological metagenomes</taxon>
    </lineage>
</organism>
<accession>X1U4N5</accession>
<comment type="caution">
    <text evidence="1">The sequence shown here is derived from an EMBL/GenBank/DDBJ whole genome shotgun (WGS) entry which is preliminary data.</text>
</comment>
<evidence type="ECO:0000313" key="1">
    <source>
        <dbReference type="EMBL" id="GAI94795.1"/>
    </source>
</evidence>
<sequence>MKTLKIAPSMMCADFLDINKVLDIFIEQKIDYL</sequence>
<reference evidence="1" key="1">
    <citation type="journal article" date="2014" name="Front. Microbiol.">
        <title>High frequency of phylogenetically diverse reductive dehalogenase-homologous genes in deep subseafloor sedimentary metagenomes.</title>
        <authorList>
            <person name="Kawai M."/>
            <person name="Futagami T."/>
            <person name="Toyoda A."/>
            <person name="Takaki Y."/>
            <person name="Nishi S."/>
            <person name="Hori S."/>
            <person name="Arai W."/>
            <person name="Tsubouchi T."/>
            <person name="Morono Y."/>
            <person name="Uchiyama I."/>
            <person name="Ito T."/>
            <person name="Fujiyama A."/>
            <person name="Inagaki F."/>
            <person name="Takami H."/>
        </authorList>
    </citation>
    <scope>NUCLEOTIDE SEQUENCE</scope>
    <source>
        <strain evidence="1">Expedition CK06-06</strain>
    </source>
</reference>
<gene>
    <name evidence="1" type="ORF">S12H4_38766</name>
</gene>